<evidence type="ECO:0000313" key="3">
    <source>
        <dbReference type="Proteomes" id="UP001500013"/>
    </source>
</evidence>
<feature type="transmembrane region" description="Helical" evidence="1">
    <location>
        <begin position="29"/>
        <end position="54"/>
    </location>
</feature>
<keyword evidence="1" id="KW-0812">Transmembrane</keyword>
<protein>
    <recommendedName>
        <fullName evidence="4">Vitamin K epoxide reductase family protein</fullName>
    </recommendedName>
</protein>
<name>A0ABN2S5K7_9MICO</name>
<reference evidence="2 3" key="1">
    <citation type="journal article" date="2019" name="Int. J. Syst. Evol. Microbiol.">
        <title>The Global Catalogue of Microorganisms (GCM) 10K type strain sequencing project: providing services to taxonomists for standard genome sequencing and annotation.</title>
        <authorList>
            <consortium name="The Broad Institute Genomics Platform"/>
            <consortium name="The Broad Institute Genome Sequencing Center for Infectious Disease"/>
            <person name="Wu L."/>
            <person name="Ma J."/>
        </authorList>
    </citation>
    <scope>NUCLEOTIDE SEQUENCE [LARGE SCALE GENOMIC DNA]</scope>
    <source>
        <strain evidence="2 3">JCM 15628</strain>
    </source>
</reference>
<keyword evidence="1" id="KW-0472">Membrane</keyword>
<proteinExistence type="predicted"/>
<comment type="caution">
    <text evidence="2">The sequence shown here is derived from an EMBL/GenBank/DDBJ whole genome shotgun (WGS) entry which is preliminary data.</text>
</comment>
<keyword evidence="1" id="KW-1133">Transmembrane helix</keyword>
<dbReference type="Proteomes" id="UP001500013">
    <property type="component" value="Unassembled WGS sequence"/>
</dbReference>
<evidence type="ECO:0008006" key="4">
    <source>
        <dbReference type="Google" id="ProtNLM"/>
    </source>
</evidence>
<gene>
    <name evidence="2" type="ORF">GCM10009817_21780</name>
</gene>
<dbReference type="EMBL" id="BAAAPU010000007">
    <property type="protein sequence ID" value="GAA1980485.1"/>
    <property type="molecule type" value="Genomic_DNA"/>
</dbReference>
<evidence type="ECO:0000256" key="1">
    <source>
        <dbReference type="SAM" id="Phobius"/>
    </source>
</evidence>
<evidence type="ECO:0000313" key="2">
    <source>
        <dbReference type="EMBL" id="GAA1980485.1"/>
    </source>
</evidence>
<keyword evidence="3" id="KW-1185">Reference proteome</keyword>
<organism evidence="2 3">
    <name type="scientific">Terrabacter lapilli</name>
    <dbReference type="NCBI Taxonomy" id="436231"/>
    <lineage>
        <taxon>Bacteria</taxon>
        <taxon>Bacillati</taxon>
        <taxon>Actinomycetota</taxon>
        <taxon>Actinomycetes</taxon>
        <taxon>Micrococcales</taxon>
        <taxon>Intrasporangiaceae</taxon>
        <taxon>Terrabacter</taxon>
    </lineage>
</organism>
<sequence length="117" mass="12040">MPACDELSSGTDADRGGVRDGGRVARRNLLPYAVALGLLWGVPVNLVILLHLVLPDHNASGQCTGIGFGCTLPPSEGVVLLGYLAALPLFVLGLVACIVIAAVQSRRRLRAPGGSAD</sequence>
<feature type="transmembrane region" description="Helical" evidence="1">
    <location>
        <begin position="81"/>
        <end position="103"/>
    </location>
</feature>
<accession>A0ABN2S5K7</accession>